<dbReference type="OrthoDB" id="9834429at2759"/>
<keyword evidence="3" id="KW-0053">Apoptosis</keyword>
<dbReference type="GO" id="GO:0006915">
    <property type="term" value="P:apoptotic process"/>
    <property type="evidence" value="ECO:0007669"/>
    <property type="project" value="UniProtKB-KW"/>
</dbReference>
<dbReference type="PROSITE" id="PS01259">
    <property type="entry name" value="BH3"/>
    <property type="match status" value="1"/>
</dbReference>
<dbReference type="CTD" id="222659"/>
<feature type="compositionally biased region" description="Basic and acidic residues" evidence="6">
    <location>
        <begin position="25"/>
        <end position="36"/>
    </location>
</feature>
<sequence>MTRLVSLGTPAAMALSPARSPPSQPKEDHTDRNREQGEALQKLAMQLRRVGDSIEHRTVEEQGLGQEDRGVPARFTLFVFGRAQALLGFLLNNRPR</sequence>
<dbReference type="InterPro" id="IPR020728">
    <property type="entry name" value="Bcl2_BH3_motif_CS"/>
</dbReference>
<dbReference type="PANTHER" id="PTHR40381:SF1">
    <property type="entry name" value="PEROXISOMAL TESTIS-SPECIFIC PROTEIN 1"/>
    <property type="match status" value="1"/>
</dbReference>
<dbReference type="RefSeq" id="XP_023578609.1">
    <property type="nucleotide sequence ID" value="XM_023722841.1"/>
</dbReference>
<protein>
    <submittedName>
        <fullName evidence="8">Peroxisomal testis-specific protein 1</fullName>
    </submittedName>
</protein>
<name>A0A6P6F2D7_OCTDE</name>
<dbReference type="GO" id="GO:0005739">
    <property type="term" value="C:mitochondrion"/>
    <property type="evidence" value="ECO:0007669"/>
    <property type="project" value="UniProtKB-SubCell"/>
</dbReference>
<organism evidence="7 8">
    <name type="scientific">Octodon degus</name>
    <name type="common">Degu</name>
    <name type="synonym">Sciurus degus</name>
    <dbReference type="NCBI Taxonomy" id="10160"/>
    <lineage>
        <taxon>Eukaryota</taxon>
        <taxon>Metazoa</taxon>
        <taxon>Chordata</taxon>
        <taxon>Craniata</taxon>
        <taxon>Vertebrata</taxon>
        <taxon>Euteleostomi</taxon>
        <taxon>Mammalia</taxon>
        <taxon>Eutheria</taxon>
        <taxon>Euarchontoglires</taxon>
        <taxon>Glires</taxon>
        <taxon>Rodentia</taxon>
        <taxon>Hystricomorpha</taxon>
        <taxon>Octodontidae</taxon>
        <taxon>Octodon</taxon>
    </lineage>
</organism>
<accession>A0A6P6F2D7</accession>
<keyword evidence="7" id="KW-1185">Reference proteome</keyword>
<comment type="subcellular location">
    <subcellularLocation>
        <location evidence="2">Membrane</location>
    </subcellularLocation>
    <subcellularLocation>
        <location evidence="1">Mitochondrion</location>
    </subcellularLocation>
</comment>
<dbReference type="InParanoid" id="A0A6P6F2D7"/>
<evidence type="ECO:0000313" key="8">
    <source>
        <dbReference type="RefSeq" id="XP_023578609.1"/>
    </source>
</evidence>
<dbReference type="GO" id="GO:0043065">
    <property type="term" value="P:positive regulation of apoptotic process"/>
    <property type="evidence" value="ECO:0007669"/>
    <property type="project" value="TreeGrafter"/>
</dbReference>
<dbReference type="Pfam" id="PF15214">
    <property type="entry name" value="PXT1"/>
    <property type="match status" value="1"/>
</dbReference>
<gene>
    <name evidence="8" type="primary">Pxt1</name>
</gene>
<proteinExistence type="predicted"/>
<evidence type="ECO:0000256" key="1">
    <source>
        <dbReference type="ARBA" id="ARBA00004173"/>
    </source>
</evidence>
<keyword evidence="4" id="KW-0496">Mitochondrion</keyword>
<dbReference type="FunCoup" id="A0A6P6F2D7">
    <property type="interactions" value="2"/>
</dbReference>
<evidence type="ECO:0000313" key="7">
    <source>
        <dbReference type="Proteomes" id="UP000515203"/>
    </source>
</evidence>
<evidence type="ECO:0000256" key="5">
    <source>
        <dbReference type="ARBA" id="ARBA00023136"/>
    </source>
</evidence>
<dbReference type="PANTHER" id="PTHR40381">
    <property type="entry name" value="PEROXISOMAL TESTIS-SPECIFIC PROTEIN 1"/>
    <property type="match status" value="1"/>
</dbReference>
<evidence type="ECO:0000256" key="2">
    <source>
        <dbReference type="ARBA" id="ARBA00004370"/>
    </source>
</evidence>
<dbReference type="GeneID" id="111818500"/>
<evidence type="ECO:0000256" key="6">
    <source>
        <dbReference type="SAM" id="MobiDB-lite"/>
    </source>
</evidence>
<reference evidence="8" key="1">
    <citation type="submission" date="2025-08" db="UniProtKB">
        <authorList>
            <consortium name="RefSeq"/>
        </authorList>
    </citation>
    <scope>IDENTIFICATION</scope>
</reference>
<dbReference type="GO" id="GO:0005634">
    <property type="term" value="C:nucleus"/>
    <property type="evidence" value="ECO:0007669"/>
    <property type="project" value="TreeGrafter"/>
</dbReference>
<keyword evidence="5" id="KW-0472">Membrane</keyword>
<dbReference type="GO" id="GO:0016020">
    <property type="term" value="C:membrane"/>
    <property type="evidence" value="ECO:0007669"/>
    <property type="project" value="UniProtKB-SubCell"/>
</dbReference>
<evidence type="ECO:0000256" key="3">
    <source>
        <dbReference type="ARBA" id="ARBA00022703"/>
    </source>
</evidence>
<dbReference type="AlphaFoldDB" id="A0A6P6F2D7"/>
<dbReference type="GO" id="GO:0005777">
    <property type="term" value="C:peroxisome"/>
    <property type="evidence" value="ECO:0007669"/>
    <property type="project" value="TreeGrafter"/>
</dbReference>
<evidence type="ECO:0000256" key="4">
    <source>
        <dbReference type="ARBA" id="ARBA00023128"/>
    </source>
</evidence>
<dbReference type="InterPro" id="IPR029186">
    <property type="entry name" value="PXT1"/>
</dbReference>
<feature type="region of interest" description="Disordered" evidence="6">
    <location>
        <begin position="1"/>
        <end position="36"/>
    </location>
</feature>
<dbReference type="Proteomes" id="UP000515203">
    <property type="component" value="Unplaced"/>
</dbReference>